<name>A0ABT6A6M6_9ACTN</name>
<dbReference type="EMBL" id="JARJBB010000007">
    <property type="protein sequence ID" value="MDF3300123.1"/>
    <property type="molecule type" value="Genomic_DNA"/>
</dbReference>
<dbReference type="Proteomes" id="UP001221150">
    <property type="component" value="Unassembled WGS sequence"/>
</dbReference>
<dbReference type="InterPro" id="IPR028994">
    <property type="entry name" value="Integrin_alpha_N"/>
</dbReference>
<evidence type="ECO:0000313" key="1">
    <source>
        <dbReference type="EMBL" id="MDF3300123.1"/>
    </source>
</evidence>
<accession>A0ABT6A6M6</accession>
<dbReference type="RefSeq" id="WP_276109677.1">
    <property type="nucleotide sequence ID" value="NZ_JARJBB010000007.1"/>
</dbReference>
<gene>
    <name evidence="1" type="ORF">P3H78_16105</name>
</gene>
<reference evidence="1 2" key="1">
    <citation type="submission" date="2023-03" db="EMBL/GenBank/DDBJ databases">
        <title>Draft genome sequence of Streptomyces sp. K1PA1 isolated from peat swamp forest in Thailand.</title>
        <authorList>
            <person name="Klaysubun C."/>
            <person name="Duangmal K."/>
        </authorList>
    </citation>
    <scope>NUCLEOTIDE SEQUENCE [LARGE SCALE GENOMIC DNA]</scope>
    <source>
        <strain evidence="1 2">K1PA1</strain>
    </source>
</reference>
<evidence type="ECO:0000313" key="2">
    <source>
        <dbReference type="Proteomes" id="UP001221150"/>
    </source>
</evidence>
<organism evidence="1 2">
    <name type="scientific">Streptomyces tropicalis</name>
    <dbReference type="NCBI Taxonomy" id="3034234"/>
    <lineage>
        <taxon>Bacteria</taxon>
        <taxon>Bacillati</taxon>
        <taxon>Actinomycetota</taxon>
        <taxon>Actinomycetes</taxon>
        <taxon>Kitasatosporales</taxon>
        <taxon>Streptomycetaceae</taxon>
        <taxon>Streptomyces</taxon>
    </lineage>
</organism>
<proteinExistence type="predicted"/>
<protein>
    <submittedName>
        <fullName evidence="1">Uncharacterized protein</fullName>
    </submittedName>
</protein>
<keyword evidence="2" id="KW-1185">Reference proteome</keyword>
<dbReference type="SUPFAM" id="SSF69318">
    <property type="entry name" value="Integrin alpha N-terminal domain"/>
    <property type="match status" value="1"/>
</dbReference>
<sequence>MIDGNTWSTVTHLVPGDFSGEGKTDLAAVWGDGTIHLYLGDGKGNLTNGPAMWPDNSWETMKLVS</sequence>
<comment type="caution">
    <text evidence="1">The sequence shown here is derived from an EMBL/GenBank/DDBJ whole genome shotgun (WGS) entry which is preliminary data.</text>
</comment>